<feature type="domain" description="HTH cro/C1-type" evidence="2">
    <location>
        <begin position="21"/>
        <end position="68"/>
    </location>
</feature>
<dbReference type="PANTHER" id="PTHR36924">
    <property type="entry name" value="ANTITOXIN HIGA-1"/>
    <property type="match status" value="1"/>
</dbReference>
<evidence type="ECO:0000256" key="1">
    <source>
        <dbReference type="ARBA" id="ARBA00023125"/>
    </source>
</evidence>
<evidence type="ECO:0000313" key="3">
    <source>
        <dbReference type="EMBL" id="PKR81403.1"/>
    </source>
</evidence>
<gene>
    <name evidence="3" type="primary">higA</name>
    <name evidence="3" type="ORF">CW751_04925</name>
</gene>
<dbReference type="RefSeq" id="WP_101333884.1">
    <property type="nucleotide sequence ID" value="NZ_PJNI01000003.1"/>
</dbReference>
<dbReference type="SMART" id="SM00530">
    <property type="entry name" value="HTH_XRE"/>
    <property type="match status" value="1"/>
</dbReference>
<proteinExistence type="predicted"/>
<reference evidence="3 4" key="1">
    <citation type="submission" date="2017-12" db="EMBL/GenBank/DDBJ databases">
        <title>The draft genome sequence of Brumimicrobium saltpan LHR20.</title>
        <authorList>
            <person name="Do Z.-J."/>
            <person name="Luo H.-R."/>
        </authorList>
    </citation>
    <scope>NUCLEOTIDE SEQUENCE [LARGE SCALE GENOMIC DNA]</scope>
    <source>
        <strain evidence="3 4">LHR20</strain>
    </source>
</reference>
<comment type="caution">
    <text evidence="3">The sequence shown here is derived from an EMBL/GenBank/DDBJ whole genome shotgun (WGS) entry which is preliminary data.</text>
</comment>
<dbReference type="AlphaFoldDB" id="A0A2I0R499"/>
<keyword evidence="4" id="KW-1185">Reference proteome</keyword>
<dbReference type="OrthoDB" id="3174593at2"/>
<accession>A0A2I0R499</accession>
<sequence>MEKLSNIHPGEVLKEEFLIPLKLSAYKLSKDINVPQTRISEIINGRRRITADTALRLSKYFDNSPRFWLGLQEDYDLEDAINNLKTELDKIKSFN</sequence>
<organism evidence="3 4">
    <name type="scientific">Brumimicrobium salinarum</name>
    <dbReference type="NCBI Taxonomy" id="2058658"/>
    <lineage>
        <taxon>Bacteria</taxon>
        <taxon>Pseudomonadati</taxon>
        <taxon>Bacteroidota</taxon>
        <taxon>Flavobacteriia</taxon>
        <taxon>Flavobacteriales</taxon>
        <taxon>Crocinitomicaceae</taxon>
        <taxon>Brumimicrobium</taxon>
    </lineage>
</organism>
<name>A0A2I0R499_9FLAO</name>
<dbReference type="CDD" id="cd00093">
    <property type="entry name" value="HTH_XRE"/>
    <property type="match status" value="1"/>
</dbReference>
<dbReference type="NCBIfam" id="TIGR02607">
    <property type="entry name" value="antidote_HigA"/>
    <property type="match status" value="1"/>
</dbReference>
<dbReference type="PROSITE" id="PS50943">
    <property type="entry name" value="HTH_CROC1"/>
    <property type="match status" value="1"/>
</dbReference>
<dbReference type="Gene3D" id="1.10.260.40">
    <property type="entry name" value="lambda repressor-like DNA-binding domains"/>
    <property type="match status" value="1"/>
</dbReference>
<dbReference type="EMBL" id="PJNI01000003">
    <property type="protein sequence ID" value="PKR81403.1"/>
    <property type="molecule type" value="Genomic_DNA"/>
</dbReference>
<dbReference type="PANTHER" id="PTHR36924:SF1">
    <property type="entry name" value="ANTITOXIN HIGA-1"/>
    <property type="match status" value="1"/>
</dbReference>
<evidence type="ECO:0000259" key="2">
    <source>
        <dbReference type="PROSITE" id="PS50943"/>
    </source>
</evidence>
<dbReference type="GO" id="GO:0003677">
    <property type="term" value="F:DNA binding"/>
    <property type="evidence" value="ECO:0007669"/>
    <property type="project" value="UniProtKB-KW"/>
</dbReference>
<dbReference type="InterPro" id="IPR001387">
    <property type="entry name" value="Cro/C1-type_HTH"/>
</dbReference>
<evidence type="ECO:0000313" key="4">
    <source>
        <dbReference type="Proteomes" id="UP000236654"/>
    </source>
</evidence>
<dbReference type="SUPFAM" id="SSF47413">
    <property type="entry name" value="lambda repressor-like DNA-binding domains"/>
    <property type="match status" value="1"/>
</dbReference>
<dbReference type="InterPro" id="IPR010982">
    <property type="entry name" value="Lambda_DNA-bd_dom_sf"/>
</dbReference>
<dbReference type="InterPro" id="IPR013430">
    <property type="entry name" value="Toxin_antidote_HigA"/>
</dbReference>
<protein>
    <submittedName>
        <fullName evidence="3">Addiction module antidote protein, HigA family</fullName>
    </submittedName>
</protein>
<keyword evidence="1" id="KW-0238">DNA-binding</keyword>
<dbReference type="Pfam" id="PF01381">
    <property type="entry name" value="HTH_3"/>
    <property type="match status" value="1"/>
</dbReference>
<dbReference type="Proteomes" id="UP000236654">
    <property type="component" value="Unassembled WGS sequence"/>
</dbReference>